<comment type="caution">
    <text evidence="2">The sequence shown here is derived from an EMBL/GenBank/DDBJ whole genome shotgun (WGS) entry which is preliminary data.</text>
</comment>
<reference evidence="2 3" key="1">
    <citation type="submission" date="2024-05" db="EMBL/GenBank/DDBJ databases">
        <title>Genome sequencing and assembly of Indian major carp, Cirrhinus mrigala (Hamilton, 1822).</title>
        <authorList>
            <person name="Mohindra V."/>
            <person name="Chowdhury L.M."/>
            <person name="Lal K."/>
            <person name="Jena J.K."/>
        </authorList>
    </citation>
    <scope>NUCLEOTIDE SEQUENCE [LARGE SCALE GENOMIC DNA]</scope>
    <source>
        <strain evidence="2">CM1030</strain>
        <tissue evidence="2">Blood</tissue>
    </source>
</reference>
<gene>
    <name evidence="2" type="ORF">M9458_049366</name>
</gene>
<dbReference type="PANTHER" id="PTHR37402">
    <property type="entry name" value="GRAM DOMAIN-CONTAINING PROTEIN 4"/>
    <property type="match status" value="1"/>
</dbReference>
<dbReference type="PANTHER" id="PTHR37402:SF1">
    <property type="entry name" value="GRAM DOMAIN-CONTAINING PROTEIN 4"/>
    <property type="match status" value="1"/>
</dbReference>
<sequence>PEITQKLYVGLWVAFIASCLLPYKLLGFMIGVYAGIKFFIIDFIFKSCPKLRDKYDTPYIVWTNLPTDPQLKERNNATLSRR</sequence>
<name>A0ABD0N447_CIRMR</name>
<feature type="non-terminal residue" evidence="2">
    <location>
        <position position="82"/>
    </location>
</feature>
<dbReference type="EMBL" id="JAMKFB020000025">
    <property type="protein sequence ID" value="KAL0155103.1"/>
    <property type="molecule type" value="Genomic_DNA"/>
</dbReference>
<keyword evidence="3" id="KW-1185">Reference proteome</keyword>
<evidence type="ECO:0000256" key="1">
    <source>
        <dbReference type="SAM" id="Phobius"/>
    </source>
</evidence>
<accession>A0ABD0N447</accession>
<proteinExistence type="predicted"/>
<dbReference type="Proteomes" id="UP001529510">
    <property type="component" value="Unassembled WGS sequence"/>
</dbReference>
<protein>
    <submittedName>
        <fullName evidence="2">Uncharacterized protein</fullName>
    </submittedName>
</protein>
<evidence type="ECO:0000313" key="2">
    <source>
        <dbReference type="EMBL" id="KAL0155103.1"/>
    </source>
</evidence>
<feature type="non-terminal residue" evidence="2">
    <location>
        <position position="1"/>
    </location>
</feature>
<evidence type="ECO:0000313" key="3">
    <source>
        <dbReference type="Proteomes" id="UP001529510"/>
    </source>
</evidence>
<dbReference type="InterPro" id="IPR037847">
    <property type="entry name" value="GRAMDC4"/>
</dbReference>
<keyword evidence="1" id="KW-0472">Membrane</keyword>
<feature type="transmembrane region" description="Helical" evidence="1">
    <location>
        <begin position="7"/>
        <end position="23"/>
    </location>
</feature>
<keyword evidence="1" id="KW-0812">Transmembrane</keyword>
<dbReference type="AlphaFoldDB" id="A0ABD0N447"/>
<organism evidence="2 3">
    <name type="scientific">Cirrhinus mrigala</name>
    <name type="common">Mrigala</name>
    <dbReference type="NCBI Taxonomy" id="683832"/>
    <lineage>
        <taxon>Eukaryota</taxon>
        <taxon>Metazoa</taxon>
        <taxon>Chordata</taxon>
        <taxon>Craniata</taxon>
        <taxon>Vertebrata</taxon>
        <taxon>Euteleostomi</taxon>
        <taxon>Actinopterygii</taxon>
        <taxon>Neopterygii</taxon>
        <taxon>Teleostei</taxon>
        <taxon>Ostariophysi</taxon>
        <taxon>Cypriniformes</taxon>
        <taxon>Cyprinidae</taxon>
        <taxon>Labeoninae</taxon>
        <taxon>Labeonini</taxon>
        <taxon>Cirrhinus</taxon>
    </lineage>
</organism>
<keyword evidence="1" id="KW-1133">Transmembrane helix</keyword>